<dbReference type="GO" id="GO:0003924">
    <property type="term" value="F:GTPase activity"/>
    <property type="evidence" value="ECO:0007669"/>
    <property type="project" value="InterPro"/>
</dbReference>
<name>A0A9K3KCF7_9STRA</name>
<keyword evidence="3" id="KW-0143">Chaperone</keyword>
<dbReference type="Pfam" id="PF02492">
    <property type="entry name" value="cobW"/>
    <property type="match status" value="1"/>
</dbReference>
<protein>
    <submittedName>
        <fullName evidence="6">Urease accessory protein ureg</fullName>
    </submittedName>
</protein>
<organism evidence="6 7">
    <name type="scientific">Nitzschia inconspicua</name>
    <dbReference type="NCBI Taxonomy" id="303405"/>
    <lineage>
        <taxon>Eukaryota</taxon>
        <taxon>Sar</taxon>
        <taxon>Stramenopiles</taxon>
        <taxon>Ochrophyta</taxon>
        <taxon>Bacillariophyta</taxon>
        <taxon>Bacillariophyceae</taxon>
        <taxon>Bacillariophycidae</taxon>
        <taxon>Bacillariales</taxon>
        <taxon>Bacillariaceae</taxon>
        <taxon>Nitzschia</taxon>
    </lineage>
</organism>
<evidence type="ECO:0000313" key="7">
    <source>
        <dbReference type="Proteomes" id="UP000693970"/>
    </source>
</evidence>
<dbReference type="GO" id="GO:0005525">
    <property type="term" value="F:GTP binding"/>
    <property type="evidence" value="ECO:0007669"/>
    <property type="project" value="UniProtKB-KW"/>
</dbReference>
<reference evidence="6" key="1">
    <citation type="journal article" date="2021" name="Sci. Rep.">
        <title>Diploid genomic architecture of Nitzschia inconspicua, an elite biomass production diatom.</title>
        <authorList>
            <person name="Oliver A."/>
            <person name="Podell S."/>
            <person name="Pinowska A."/>
            <person name="Traller J.C."/>
            <person name="Smith S.R."/>
            <person name="McClure R."/>
            <person name="Beliaev A."/>
            <person name="Bohutskyi P."/>
            <person name="Hill E.A."/>
            <person name="Rabines A."/>
            <person name="Zheng H."/>
            <person name="Allen L.Z."/>
            <person name="Kuo A."/>
            <person name="Grigoriev I.V."/>
            <person name="Allen A.E."/>
            <person name="Hazlebeck D."/>
            <person name="Allen E.E."/>
        </authorList>
    </citation>
    <scope>NUCLEOTIDE SEQUENCE</scope>
    <source>
        <strain evidence="6">Hildebrandi</strain>
    </source>
</reference>
<gene>
    <name evidence="6" type="ORF">IV203_024349</name>
</gene>
<dbReference type="PANTHER" id="PTHR31715">
    <property type="entry name" value="UREASE ACCESSORY PROTEIN G"/>
    <property type="match status" value="1"/>
</dbReference>
<dbReference type="AlphaFoldDB" id="A0A9K3KCF7"/>
<evidence type="ECO:0000256" key="3">
    <source>
        <dbReference type="ARBA" id="ARBA00023186"/>
    </source>
</evidence>
<evidence type="ECO:0000256" key="1">
    <source>
        <dbReference type="ARBA" id="ARBA00022741"/>
    </source>
</evidence>
<evidence type="ECO:0000259" key="5">
    <source>
        <dbReference type="Pfam" id="PF02492"/>
    </source>
</evidence>
<sequence length="320" mass="34304">MAATTASFLSRRLVHCRMVPNNNNRTSVFAVGNFAVTNTSSLLVPHDTPSSSTCRSHYTYTGPGRFDPTTSGSNKNNHSHRFQTWKERGFTVGIGGPVGSGKTALVLALIKRLADTSSGNNNLPPLGVVTNDIFTQEDAQFLHKNQTVLDKKFIKAVETGGCPHAAIREDVSANLTACEDLTKLLLLNNNDTAKIPLILCESGGDNLAANFSRELADLTLYVIDVAGGDKVPRKGGPGITQSDLLVINKIDLAEAVGADLDVMRRDADTMRKAHGTTTTTSEHEHGAATSGPTVFASVRNGIALDEIQQFILEQYEKAVN</sequence>
<dbReference type="Proteomes" id="UP000693970">
    <property type="component" value="Unassembled WGS sequence"/>
</dbReference>
<dbReference type="CDD" id="cd05540">
    <property type="entry name" value="UreG"/>
    <property type="match status" value="1"/>
</dbReference>
<dbReference type="GO" id="GO:0043419">
    <property type="term" value="P:urea catabolic process"/>
    <property type="evidence" value="ECO:0007669"/>
    <property type="project" value="InterPro"/>
</dbReference>
<dbReference type="PANTHER" id="PTHR31715:SF0">
    <property type="entry name" value="UREASE ACCESSORY PROTEIN G"/>
    <property type="match status" value="1"/>
</dbReference>
<dbReference type="InterPro" id="IPR003495">
    <property type="entry name" value="CobW/HypB/UreG_nucleotide-bd"/>
</dbReference>
<keyword evidence="2" id="KW-0342">GTP-binding</keyword>
<dbReference type="InterPro" id="IPR004400">
    <property type="entry name" value="UreG"/>
</dbReference>
<dbReference type="NCBIfam" id="TIGR00101">
    <property type="entry name" value="ureG"/>
    <property type="match status" value="1"/>
</dbReference>
<reference evidence="6" key="2">
    <citation type="submission" date="2021-04" db="EMBL/GenBank/DDBJ databases">
        <authorList>
            <person name="Podell S."/>
        </authorList>
    </citation>
    <scope>NUCLEOTIDE SEQUENCE</scope>
    <source>
        <strain evidence="6">Hildebrandi</strain>
    </source>
</reference>
<dbReference type="GO" id="GO:0016151">
    <property type="term" value="F:nickel cation binding"/>
    <property type="evidence" value="ECO:0007669"/>
    <property type="project" value="InterPro"/>
</dbReference>
<dbReference type="EMBL" id="JAGRRH010000027">
    <property type="protein sequence ID" value="KAG7340806.1"/>
    <property type="molecule type" value="Genomic_DNA"/>
</dbReference>
<comment type="caution">
    <text evidence="6">The sequence shown here is derived from an EMBL/GenBank/DDBJ whole genome shotgun (WGS) entry which is preliminary data.</text>
</comment>
<evidence type="ECO:0000256" key="4">
    <source>
        <dbReference type="SAM" id="MobiDB-lite"/>
    </source>
</evidence>
<keyword evidence="7" id="KW-1185">Reference proteome</keyword>
<feature type="domain" description="CobW/HypB/UreG nucleotide-binding" evidence="5">
    <location>
        <begin position="91"/>
        <end position="273"/>
    </location>
</feature>
<evidence type="ECO:0000256" key="2">
    <source>
        <dbReference type="ARBA" id="ARBA00023134"/>
    </source>
</evidence>
<feature type="region of interest" description="Disordered" evidence="4">
    <location>
        <begin position="271"/>
        <end position="291"/>
    </location>
</feature>
<accession>A0A9K3KCF7</accession>
<proteinExistence type="inferred from homology"/>
<keyword evidence="1" id="KW-0547">Nucleotide-binding</keyword>
<dbReference type="HAMAP" id="MF_01389">
    <property type="entry name" value="UreG"/>
    <property type="match status" value="1"/>
</dbReference>
<evidence type="ECO:0000313" key="6">
    <source>
        <dbReference type="EMBL" id="KAG7340806.1"/>
    </source>
</evidence>
<dbReference type="OrthoDB" id="10063137at2759"/>